<comment type="caution">
    <text evidence="13">The sequence shown here is derived from an EMBL/GenBank/DDBJ whole genome shotgun (WGS) entry which is preliminary data.</text>
</comment>
<keyword evidence="6" id="KW-0808">Transferase</keyword>
<protein>
    <recommendedName>
        <fullName evidence="9">Circadian input-output histidine kinase CikA</fullName>
        <ecNumber evidence="4">2.7.13.3</ecNumber>
    </recommendedName>
</protein>
<comment type="catalytic activity">
    <reaction evidence="1">
        <text>ATP + protein L-histidine = ADP + protein N-phospho-L-histidine.</text>
        <dbReference type="EC" id="2.7.13.3"/>
    </reaction>
</comment>
<comment type="similarity">
    <text evidence="3">In the N-terminal section; belongs to the phytochrome family.</text>
</comment>
<dbReference type="SMART" id="SM00388">
    <property type="entry name" value="HisKA"/>
    <property type="match status" value="1"/>
</dbReference>
<evidence type="ECO:0000256" key="8">
    <source>
        <dbReference type="ARBA" id="ARBA00023012"/>
    </source>
</evidence>
<organism evidence="13 14">
    <name type="scientific">Lyngbya aestuarii BL J</name>
    <dbReference type="NCBI Taxonomy" id="1348334"/>
    <lineage>
        <taxon>Bacteria</taxon>
        <taxon>Bacillati</taxon>
        <taxon>Cyanobacteriota</taxon>
        <taxon>Cyanophyceae</taxon>
        <taxon>Oscillatoriophycideae</taxon>
        <taxon>Oscillatoriales</taxon>
        <taxon>Microcoleaceae</taxon>
        <taxon>Lyngbya</taxon>
    </lineage>
</organism>
<dbReference type="Gene3D" id="3.30.450.20">
    <property type="entry name" value="PAS domain"/>
    <property type="match status" value="1"/>
</dbReference>
<evidence type="ECO:0000259" key="12">
    <source>
        <dbReference type="PROSITE" id="PS50885"/>
    </source>
</evidence>
<dbReference type="EMBL" id="AUZM01000003">
    <property type="protein sequence ID" value="ERT09384.1"/>
    <property type="molecule type" value="Genomic_DNA"/>
</dbReference>
<evidence type="ECO:0000256" key="4">
    <source>
        <dbReference type="ARBA" id="ARBA00012438"/>
    </source>
</evidence>
<dbReference type="OrthoDB" id="490876at2"/>
<proteinExistence type="inferred from homology"/>
<dbReference type="SMART" id="SM00387">
    <property type="entry name" value="HATPase_c"/>
    <property type="match status" value="1"/>
</dbReference>
<dbReference type="InterPro" id="IPR004358">
    <property type="entry name" value="Sig_transdc_His_kin-like_C"/>
</dbReference>
<sequence>MPKLGQSSFRRILLSRILLLSVPVLLVGEYVTYRKARSGLLETARLNLTESAVEMAQDINYWVKSLQSNLILATESTILQSEQSKDYQQFIKELEQQLPTQVNCLQLVNIQTNQIQASSCGNQAIIEIPPNLWAETKSQDQILTPTSVYIQNRVFGSQFSPLTKLEKSPSIPPWNNKIQLVFMTPVYVTESPNLNQLKYVLILESYLPLSSKDRPKSLTGFTVVLDEAGRIIAHPEPERVGVNINEETDGPRLQKIIDSALSGEKDFVHLFFFDQHGNELLAGYGAVSSPISQDKESQWVILAVTSLDDALSGLKEINSVLFYLTISLIAASIIAALYLSRDLARPLERLRDYALTINSRKSPRSIPQNLKIREFIQLGQAISIMVERLQSRASALELATKEAQIANQLKDEFLRIISHELRTPLNGIINSLQFLRDDLCDTPEEEQQYLDMANQSALHLYSIVNDILDIALIQEGQLSITQKPVDLVQIIREVIATQSLEIHQKGLSLKVHLQDPIKVWADPDKLKQVFLNILSNAVKFTKKGRIMITAEVHPIVQCDRISYESCEEKFQAVIIVQDTGIGIAVEKQDKLFQPFAVVDGSTTREFGGIGLGLSISQSLMTMMGGSIELYSKGENQGTTVTLFIPVALSSSETKLFSNL</sequence>
<dbReference type="AlphaFoldDB" id="U7QN65"/>
<dbReference type="PANTHER" id="PTHR43047">
    <property type="entry name" value="TWO-COMPONENT HISTIDINE PROTEIN KINASE"/>
    <property type="match status" value="1"/>
</dbReference>
<keyword evidence="10" id="KW-1133">Transmembrane helix</keyword>
<evidence type="ECO:0000256" key="7">
    <source>
        <dbReference type="ARBA" id="ARBA00022777"/>
    </source>
</evidence>
<evidence type="ECO:0000313" key="14">
    <source>
        <dbReference type="Proteomes" id="UP000017127"/>
    </source>
</evidence>
<evidence type="ECO:0000256" key="6">
    <source>
        <dbReference type="ARBA" id="ARBA00022679"/>
    </source>
</evidence>
<dbReference type="InterPro" id="IPR003660">
    <property type="entry name" value="HAMP_dom"/>
</dbReference>
<dbReference type="PATRIC" id="fig|1348334.3.peg.506"/>
<dbReference type="FunFam" id="3.30.565.10:FF:000010">
    <property type="entry name" value="Sensor histidine kinase RcsC"/>
    <property type="match status" value="1"/>
</dbReference>
<evidence type="ECO:0000256" key="2">
    <source>
        <dbReference type="ARBA" id="ARBA00004370"/>
    </source>
</evidence>
<dbReference type="GO" id="GO:0016020">
    <property type="term" value="C:membrane"/>
    <property type="evidence" value="ECO:0007669"/>
    <property type="project" value="UniProtKB-SubCell"/>
</dbReference>
<evidence type="ECO:0000259" key="11">
    <source>
        <dbReference type="PROSITE" id="PS50109"/>
    </source>
</evidence>
<dbReference type="Gene3D" id="3.30.565.10">
    <property type="entry name" value="Histidine kinase-like ATPase, C-terminal domain"/>
    <property type="match status" value="1"/>
</dbReference>
<dbReference type="CDD" id="cd12912">
    <property type="entry name" value="PDC2_MCP_like"/>
    <property type="match status" value="1"/>
</dbReference>
<keyword evidence="5" id="KW-0597">Phosphoprotein</keyword>
<dbReference type="Gene3D" id="6.10.340.10">
    <property type="match status" value="1"/>
</dbReference>
<dbReference type="PRINTS" id="PR00344">
    <property type="entry name" value="BCTRLSENSOR"/>
</dbReference>
<keyword evidence="7" id="KW-0418">Kinase</keyword>
<keyword evidence="10" id="KW-0472">Membrane</keyword>
<dbReference type="InterPro" id="IPR003594">
    <property type="entry name" value="HATPase_dom"/>
</dbReference>
<accession>U7QN65</accession>
<feature type="transmembrane region" description="Helical" evidence="10">
    <location>
        <begin position="12"/>
        <end position="33"/>
    </location>
</feature>
<keyword evidence="10" id="KW-0812">Transmembrane</keyword>
<dbReference type="SUPFAM" id="SSF55874">
    <property type="entry name" value="ATPase domain of HSP90 chaperone/DNA topoisomerase II/histidine kinase"/>
    <property type="match status" value="1"/>
</dbReference>
<dbReference type="SUPFAM" id="SSF47384">
    <property type="entry name" value="Homodimeric domain of signal transducing histidine kinase"/>
    <property type="match status" value="1"/>
</dbReference>
<name>U7QN65_9CYAN</name>
<evidence type="ECO:0000256" key="10">
    <source>
        <dbReference type="SAM" id="Phobius"/>
    </source>
</evidence>
<comment type="subcellular location">
    <subcellularLocation>
        <location evidence="2">Membrane</location>
    </subcellularLocation>
</comment>
<dbReference type="PROSITE" id="PS50885">
    <property type="entry name" value="HAMP"/>
    <property type="match status" value="1"/>
</dbReference>
<dbReference type="EC" id="2.7.13.3" evidence="4"/>
<dbReference type="Gene3D" id="1.10.287.130">
    <property type="match status" value="1"/>
</dbReference>
<evidence type="ECO:0000256" key="5">
    <source>
        <dbReference type="ARBA" id="ARBA00022553"/>
    </source>
</evidence>
<evidence type="ECO:0000313" key="13">
    <source>
        <dbReference type="EMBL" id="ERT09384.1"/>
    </source>
</evidence>
<dbReference type="CDD" id="cd16922">
    <property type="entry name" value="HATPase_EvgS-ArcB-TorS-like"/>
    <property type="match status" value="1"/>
</dbReference>
<reference evidence="13 14" key="1">
    <citation type="journal article" date="2013" name="Front. Microbiol.">
        <title>Comparative genomic analyses of the cyanobacterium, Lyngbya aestuarii BL J, a powerful hydrogen producer.</title>
        <authorList>
            <person name="Kothari A."/>
            <person name="Vaughn M."/>
            <person name="Garcia-Pichel F."/>
        </authorList>
    </citation>
    <scope>NUCLEOTIDE SEQUENCE [LARGE SCALE GENOMIC DNA]</scope>
    <source>
        <strain evidence="13 14">BL J</strain>
    </source>
</reference>
<dbReference type="InterPro" id="IPR003661">
    <property type="entry name" value="HisK_dim/P_dom"/>
</dbReference>
<dbReference type="GO" id="GO:0000155">
    <property type="term" value="F:phosphorelay sensor kinase activity"/>
    <property type="evidence" value="ECO:0007669"/>
    <property type="project" value="InterPro"/>
</dbReference>
<feature type="domain" description="HAMP" evidence="12">
    <location>
        <begin position="341"/>
        <end position="394"/>
    </location>
</feature>
<evidence type="ECO:0000256" key="1">
    <source>
        <dbReference type="ARBA" id="ARBA00000085"/>
    </source>
</evidence>
<dbReference type="Pfam" id="PF00512">
    <property type="entry name" value="HisKA"/>
    <property type="match status" value="1"/>
</dbReference>
<dbReference type="Proteomes" id="UP000017127">
    <property type="component" value="Unassembled WGS sequence"/>
</dbReference>
<dbReference type="PROSITE" id="PS50109">
    <property type="entry name" value="HIS_KIN"/>
    <property type="match status" value="1"/>
</dbReference>
<dbReference type="Pfam" id="PF02518">
    <property type="entry name" value="HATPase_c"/>
    <property type="match status" value="1"/>
</dbReference>
<gene>
    <name evidence="13" type="ORF">M595_0512</name>
</gene>
<dbReference type="InterPro" id="IPR036890">
    <property type="entry name" value="HATPase_C_sf"/>
</dbReference>
<dbReference type="InterPro" id="IPR005467">
    <property type="entry name" value="His_kinase_dom"/>
</dbReference>
<dbReference type="CDD" id="cd00082">
    <property type="entry name" value="HisKA"/>
    <property type="match status" value="1"/>
</dbReference>
<evidence type="ECO:0000256" key="9">
    <source>
        <dbReference type="ARBA" id="ARBA00074306"/>
    </source>
</evidence>
<dbReference type="InterPro" id="IPR036097">
    <property type="entry name" value="HisK_dim/P_sf"/>
</dbReference>
<keyword evidence="14" id="KW-1185">Reference proteome</keyword>
<dbReference type="RefSeq" id="WP_023064266.1">
    <property type="nucleotide sequence ID" value="NZ_AUZM01000003.1"/>
</dbReference>
<keyword evidence="8" id="KW-0902">Two-component regulatory system</keyword>
<evidence type="ECO:0000256" key="3">
    <source>
        <dbReference type="ARBA" id="ARBA00006402"/>
    </source>
</evidence>
<feature type="domain" description="Histidine kinase" evidence="11">
    <location>
        <begin position="416"/>
        <end position="648"/>
    </location>
</feature>